<dbReference type="InterPro" id="IPR006207">
    <property type="entry name" value="Cys_knot_C"/>
</dbReference>
<dbReference type="SMART" id="SM00280">
    <property type="entry name" value="KAZAL"/>
    <property type="match status" value="2"/>
</dbReference>
<dbReference type="InterPro" id="IPR036084">
    <property type="entry name" value="Ser_inhib-like_sf"/>
</dbReference>
<dbReference type="InterPro" id="IPR018097">
    <property type="entry name" value="EGF_Ca-bd_CS"/>
</dbReference>
<dbReference type="InterPro" id="IPR029069">
    <property type="entry name" value="HotDog_dom_sf"/>
</dbReference>
<dbReference type="Gene3D" id="3.30.60.30">
    <property type="match status" value="3"/>
</dbReference>
<evidence type="ECO:0000256" key="3">
    <source>
        <dbReference type="ARBA" id="ARBA00022737"/>
    </source>
</evidence>
<dbReference type="SUPFAM" id="SSF57184">
    <property type="entry name" value="Growth factor receptor domain"/>
    <property type="match status" value="3"/>
</dbReference>
<evidence type="ECO:0000313" key="7">
    <source>
        <dbReference type="EMBL" id="EKC41432.1"/>
    </source>
</evidence>
<dbReference type="Gene3D" id="3.10.129.10">
    <property type="entry name" value="Hotdog Thioesterase"/>
    <property type="match status" value="1"/>
</dbReference>
<accession>K1QWY3</accession>
<protein>
    <submittedName>
        <fullName evidence="7">Zonadhesin</fullName>
    </submittedName>
</protein>
<evidence type="ECO:0000256" key="4">
    <source>
        <dbReference type="ARBA" id="ARBA00022837"/>
    </source>
</evidence>
<dbReference type="GO" id="GO:0005509">
    <property type="term" value="F:calcium ion binding"/>
    <property type="evidence" value="ECO:0007669"/>
    <property type="project" value="InterPro"/>
</dbReference>
<dbReference type="SUPFAM" id="SSF57567">
    <property type="entry name" value="Serine protease inhibitors"/>
    <property type="match status" value="1"/>
</dbReference>
<dbReference type="InterPro" id="IPR009030">
    <property type="entry name" value="Growth_fac_rcpt_cys_sf"/>
</dbReference>
<reference evidence="7" key="1">
    <citation type="journal article" date="2012" name="Nature">
        <title>The oyster genome reveals stress adaptation and complexity of shell formation.</title>
        <authorList>
            <person name="Zhang G."/>
            <person name="Fang X."/>
            <person name="Guo X."/>
            <person name="Li L."/>
            <person name="Luo R."/>
            <person name="Xu F."/>
            <person name="Yang P."/>
            <person name="Zhang L."/>
            <person name="Wang X."/>
            <person name="Qi H."/>
            <person name="Xiong Z."/>
            <person name="Que H."/>
            <person name="Xie Y."/>
            <person name="Holland P.W."/>
            <person name="Paps J."/>
            <person name="Zhu Y."/>
            <person name="Wu F."/>
            <person name="Chen Y."/>
            <person name="Wang J."/>
            <person name="Peng C."/>
            <person name="Meng J."/>
            <person name="Yang L."/>
            <person name="Liu J."/>
            <person name="Wen B."/>
            <person name="Zhang N."/>
            <person name="Huang Z."/>
            <person name="Zhu Q."/>
            <person name="Feng Y."/>
            <person name="Mount A."/>
            <person name="Hedgecock D."/>
            <person name="Xu Z."/>
            <person name="Liu Y."/>
            <person name="Domazet-Loso T."/>
            <person name="Du Y."/>
            <person name="Sun X."/>
            <person name="Zhang S."/>
            <person name="Liu B."/>
            <person name="Cheng P."/>
            <person name="Jiang X."/>
            <person name="Li J."/>
            <person name="Fan D."/>
            <person name="Wang W."/>
            <person name="Fu W."/>
            <person name="Wang T."/>
            <person name="Wang B."/>
            <person name="Zhang J."/>
            <person name="Peng Z."/>
            <person name="Li Y."/>
            <person name="Li N."/>
            <person name="Wang J."/>
            <person name="Chen M."/>
            <person name="He Y."/>
            <person name="Tan F."/>
            <person name="Song X."/>
            <person name="Zheng Q."/>
            <person name="Huang R."/>
            <person name="Yang H."/>
            <person name="Du X."/>
            <person name="Chen L."/>
            <person name="Yang M."/>
            <person name="Gaffney P.M."/>
            <person name="Wang S."/>
            <person name="Luo L."/>
            <person name="She Z."/>
            <person name="Ming Y."/>
            <person name="Huang W."/>
            <person name="Zhang S."/>
            <person name="Huang B."/>
            <person name="Zhang Y."/>
            <person name="Qu T."/>
            <person name="Ni P."/>
            <person name="Miao G."/>
            <person name="Wang J."/>
            <person name="Wang Q."/>
            <person name="Steinberg C.E."/>
            <person name="Wang H."/>
            <person name="Li N."/>
            <person name="Qian L."/>
            <person name="Zhang G."/>
            <person name="Li Y."/>
            <person name="Yang H."/>
            <person name="Liu X."/>
            <person name="Wang J."/>
            <person name="Yin Y."/>
            <person name="Wang J."/>
        </authorList>
    </citation>
    <scope>NUCLEOTIDE SEQUENCE [LARGE SCALE GENOMIC DNA]</scope>
    <source>
        <strain evidence="7">05x7-T-G4-1.051#20</strain>
    </source>
</reference>
<dbReference type="InterPro" id="IPR001846">
    <property type="entry name" value="VWF_type-D"/>
</dbReference>
<dbReference type="CDD" id="cd00054">
    <property type="entry name" value="EGF_CA"/>
    <property type="match status" value="6"/>
</dbReference>
<dbReference type="InterPro" id="IPR002350">
    <property type="entry name" value="Kazal_dom"/>
</dbReference>
<keyword evidence="4" id="KW-0106">Calcium</keyword>
<dbReference type="SUPFAM" id="SSF56496">
    <property type="entry name" value="Fibrinogen C-terminal domain-like"/>
    <property type="match status" value="2"/>
</dbReference>
<name>K1QWY3_MAGGI</name>
<keyword evidence="3" id="KW-0677">Repeat</keyword>
<dbReference type="PROSITE" id="PS00010">
    <property type="entry name" value="ASX_HYDROXYL"/>
    <property type="match status" value="6"/>
</dbReference>
<dbReference type="InterPro" id="IPR000884">
    <property type="entry name" value="TSP1_rpt"/>
</dbReference>
<keyword evidence="2" id="KW-0732">Signal</keyword>
<dbReference type="FunFam" id="2.10.25.10:FF:000506">
    <property type="entry name" value="Adhesion G protein-coupled receptor E1"/>
    <property type="match status" value="1"/>
</dbReference>
<dbReference type="InterPro" id="IPR002919">
    <property type="entry name" value="TIL_dom"/>
</dbReference>
<dbReference type="SMART" id="SM00216">
    <property type="entry name" value="VWD"/>
    <property type="match status" value="1"/>
</dbReference>
<comment type="caution">
    <text evidence="6">Lacks conserved residue(s) required for the propagation of feature annotation.</text>
</comment>
<dbReference type="SUPFAM" id="SSF57196">
    <property type="entry name" value="EGF/Laminin"/>
    <property type="match status" value="3"/>
</dbReference>
<dbReference type="InterPro" id="IPR049883">
    <property type="entry name" value="NOTCH1_EGF-like"/>
</dbReference>
<dbReference type="PANTHER" id="PTHR24039">
    <property type="entry name" value="FIBRILLIN-RELATED"/>
    <property type="match status" value="1"/>
</dbReference>
<gene>
    <name evidence="7" type="ORF">CGI_10017538</name>
</gene>
<evidence type="ECO:0000256" key="6">
    <source>
        <dbReference type="PROSITE-ProRule" id="PRU00076"/>
    </source>
</evidence>
<dbReference type="InterPro" id="IPR036056">
    <property type="entry name" value="Fibrinogen-like_C"/>
</dbReference>
<dbReference type="InterPro" id="IPR036383">
    <property type="entry name" value="TSP1_rpt_sf"/>
</dbReference>
<dbReference type="PROSITE" id="PS51465">
    <property type="entry name" value="KAZAL_2"/>
    <property type="match status" value="2"/>
</dbReference>
<dbReference type="NCBIfam" id="NF040941">
    <property type="entry name" value="GGGWT_bact"/>
    <property type="match status" value="1"/>
</dbReference>
<dbReference type="InParanoid" id="K1QWY3"/>
<organism evidence="7">
    <name type="scientific">Magallana gigas</name>
    <name type="common">Pacific oyster</name>
    <name type="synonym">Crassostrea gigas</name>
    <dbReference type="NCBI Taxonomy" id="29159"/>
    <lineage>
        <taxon>Eukaryota</taxon>
        <taxon>Metazoa</taxon>
        <taxon>Spiralia</taxon>
        <taxon>Lophotrochozoa</taxon>
        <taxon>Mollusca</taxon>
        <taxon>Bivalvia</taxon>
        <taxon>Autobranchia</taxon>
        <taxon>Pteriomorphia</taxon>
        <taxon>Ostreida</taxon>
        <taxon>Ostreoidea</taxon>
        <taxon>Ostreidae</taxon>
        <taxon>Magallana</taxon>
    </lineage>
</organism>
<dbReference type="InterPro" id="IPR000152">
    <property type="entry name" value="EGF-type_Asp/Asn_hydroxyl_site"/>
</dbReference>
<dbReference type="SUPFAM" id="SSF82895">
    <property type="entry name" value="TSP-1 type 1 repeat"/>
    <property type="match status" value="1"/>
</dbReference>
<dbReference type="CDD" id="cd00104">
    <property type="entry name" value="KAZAL_FS"/>
    <property type="match status" value="1"/>
</dbReference>
<dbReference type="InterPro" id="IPR000742">
    <property type="entry name" value="EGF"/>
</dbReference>
<dbReference type="Gene3D" id="2.60.120.1000">
    <property type="match status" value="6"/>
</dbReference>
<dbReference type="PROSITE" id="PS01225">
    <property type="entry name" value="CTCK_2"/>
    <property type="match status" value="1"/>
</dbReference>
<dbReference type="Gene3D" id="2.10.25.10">
    <property type="entry name" value="Laminin"/>
    <property type="match status" value="9"/>
</dbReference>
<dbReference type="InterPro" id="IPR024731">
    <property type="entry name" value="NELL2-like_EGF"/>
</dbReference>
<dbReference type="GO" id="GO:0007399">
    <property type="term" value="P:nervous system development"/>
    <property type="evidence" value="ECO:0007669"/>
    <property type="project" value="UniProtKB-ARBA"/>
</dbReference>
<dbReference type="FunFam" id="2.10.25.10:FF:000038">
    <property type="entry name" value="Fibrillin 2"/>
    <property type="match status" value="5"/>
</dbReference>
<dbReference type="PROSITE" id="PS01186">
    <property type="entry name" value="EGF_2"/>
    <property type="match status" value="6"/>
</dbReference>
<dbReference type="SMART" id="SM00179">
    <property type="entry name" value="EGF_CA"/>
    <property type="match status" value="9"/>
</dbReference>
<dbReference type="EMBL" id="JH815866">
    <property type="protein sequence ID" value="EKC41432.1"/>
    <property type="molecule type" value="Genomic_DNA"/>
</dbReference>
<sequence length="2719" mass="299950">MQWFARLFQQNIRIDPVTRKPLELDPSWREKYGPMCTGSSFVMEKLRRPDICAAIDHYKIQTSDIDSQNHTNWLAYVQICMNVCKQGLDQILFSRLLIKNVENGLKEFQIRYENEALVDEEVVVHAWETSAQTDSRCSLDKYFLCDDNADCTDNVDGSFTCTCKPDYQGDGLKGDNHTGCRLAGDHHPCNNETAAEECHSYAFCSAGGYCECNSGYKGDGKNDCKDIDECATLNPCHVNANCQNQLGTFECICKAGYKGDGYNCTYYCTHNEQCHSDAVCVNSECVCNGGFSGNGTHCTDVNECDLKTYTCDPNAECENTVGSYYCICNAGYTGSGKSCTLMPKNCDEIFQKNKMSKDGVYTIDADGTGPIPEFQVYCDMRPNLGITIMNTTAPTTQITQGRPEVTVTYNATHPQIIKVIETSNFCYQYMGTTCRNNAKTLDGNDYWVDGKGTQHKTWGGATFQGKCSCGQMRYCETRQANCNCDGTRSGVKDEGKILDKALLPIQKVHFGLDSSSQLMDVEIGNVVCGPKPFDFPIDCDDAKFNTLYKVKEDGPQIIDIDGPDGPANPVLVHCDMESYPHVGITVIPHDNYDPVSPTAPEQHSLTYVIDKPSILKIIEESAFCRQEVEYSCTDSRLMNGGDKKGFFSDLNGVVKDYWPGGNGVAGMCGCGLTKTCAEPDKNCNCDTMDGRPRKDIGVVTKPEDLPVGSVTFNEIGDSSSGQYFVAPLKCSRQEFGFEVNCQGYLNRGQNYSYTYMVDVDGPAPRDKSDPTNVEPFPVECQMQVEPPLGITIVHHEQESQQTIIGGSLSFKYRFVTDEQLAKLRVRSVYCSQSVVHSCVKSPVFAQDGTSIGYWEDLSGTKHYYYTGKEGEGCACSLTQSCAGGSTTKCNCDINDGTLRNDTGTLVDKEVLPVKKMVFSVTGTSTVDIGPLRCLEVFPTCADLYNFMIGKRFESEKMLDSNRDYTVDPDGAEGVDPFVVSCQFPMTVIKIGPGYFNYTYGQPGDSPVTKCFQIDYEPDISKEQIQALVEKSSHCTQHLRYTCKNAPKTGKVTYSTCDGTLKKGWGGSGGIDACACGTSGTCEGPAGAKCNCDLEDGQSRSDDGWIYDKTRLPVCEVCITLDPTTPVMTSRTAAYVVSNLHCNSGPIGMYGSCQARRNTGELKNVTTYVDPDGLWSGEPGFPVYCSYIPHPPVGFTEIRPKEPEVIVEYIPGEIEILYYLFNITMVHSLVEKSQYCEQEIYVLCNGAPQPRGGIQCKAGSCICTHQGTEVYGGFITVKDLLPVSWINLPQSTQQRKLVTGAMKCYDVYPDCNEIKLAKMDKNPLRNNLYAIDPDGAGGVPLFPAYCDFKTNERIGITEIPVEEPGVPFKLTVTGQPDPEKNKHSILYPDATPEQIHELTSRSSFCHQGIQYECVESPITDAGYYDIYNGSSVSSFGTGYASSTEGCACTLTNTCPAGRLCHCDAKGSMVAYDVGEVTDGSILPVTELSFGGQTTSGAKATATLTNVRCGPPGEVFDLPKDCEEAYKNGYKTGEVMIWPTATIKPFFVYCDMELVPNHGVTIIGNDREEKTPVDGTKVVTVTYNNVTEEQVESLTHISSFCFQPVKYDCYNTLFIGSNLFNWVGGNVQDNRFLGIGGEGECTCAKSQQCGGNVSEAILRTRKCNCDAAELQWRRDGGVINSTSKLPVKTLNFMDSHREGAQGIITLGKLYCAQVDFDLDECKMDFDDCDSNAVCINKYGSFGCKCKAGYNGYPEQPGRWANGRNCFDDDECALLRCPHSAVCTNTIGSFKCTCKAGYIQTSPTTCQDINECADPSLNDCDPNAKCYNLEGTFECRCKRGYRGDGKICESVGLCSCFGDPHCISFDQRWLHFQGDCQYVMSKDGCHGTTPTYQVLTTHWNQDRPEATGVSWVKSVTVILPGYTVELLQNYEVRVNQLKRTLPYKPEGRLLIRRYGNWVEVYSELGVQVNWDGFQAVEIQLTKSFQNQTCGLCGDYNQNPDDDWRLGPECDVTGEITENFNKFGNSYVVKSYADNNPTCSHNCFAPPEEPECKETEKQIAEYYCNQVFDLNGKLKSCLTRMEPSDLEQYKTSCVYDVCWVNDEICKIASQLVKDCQNNYGMNLTDWRSPKLCEITCGENMEYLTCATSDRMKTCADVLGTAALPTQDLCQEGCYCKEGMVLDGDKCVDPGDCGCNYKGEYYTAGQVLVPEGCDVSMVCSETTKKFDSTPLKCHTDASCKFEDGIYGCHCNYMYRGDGQNCTYDPCGNKPCGKNQTCVVTDTGFVCECMMGYQGDCNKCEDIDECATQTDECPDNSRCINTPGSYRCECWSGFTKIGEICEDIDECEITSLNKCNSSTRCFNRPGGYHCEPCDDASAVKCCACFGYRCKIPGQVCGTDGKTYNSEKDLIIEACETGKSGYFGLRVDYKGPCIDVCQDQCPTWQKCRIDDKGKPTCECEECTAEESQPDSPKVCSNMLDLYPNMCVFKKVMCMLDLEHVPLNTTTPCFDKSGEPVTSDWSPWTTCSVTCGRGTQTRTRKPTRDFDAFLSGKYPLEDVKKCYMDPCPDGPCYEFNCTVSSEVCLVIANKAKCECPECSGLEEDSVCAMVGPDRDTYKNPCEARREACNNSLPMEILNEGECGVAPLNCTRMPHLISITSDDGCVSHTKINVAKCDGGCGKFSTLCCDKAVTRKEDVALICPDNSVKHQLVDVIEECKCKPAPKPTK</sequence>
<dbReference type="Pfam" id="PF01826">
    <property type="entry name" value="TIL"/>
    <property type="match status" value="1"/>
</dbReference>
<dbReference type="Pfam" id="PF00094">
    <property type="entry name" value="VWD"/>
    <property type="match status" value="1"/>
</dbReference>
<dbReference type="SMART" id="SM00181">
    <property type="entry name" value="EGF"/>
    <property type="match status" value="11"/>
</dbReference>
<dbReference type="InterPro" id="IPR001881">
    <property type="entry name" value="EGF-like_Ca-bd_dom"/>
</dbReference>
<dbReference type="SMART" id="SM00041">
    <property type="entry name" value="CT"/>
    <property type="match status" value="1"/>
</dbReference>
<dbReference type="HOGENOM" id="CLU_227557_0_0_1"/>
<dbReference type="CDD" id="cd19941">
    <property type="entry name" value="TIL"/>
    <property type="match status" value="1"/>
</dbReference>
<evidence type="ECO:0000256" key="2">
    <source>
        <dbReference type="ARBA" id="ARBA00022729"/>
    </source>
</evidence>
<dbReference type="InterPro" id="IPR036058">
    <property type="entry name" value="Kazal_dom_sf"/>
</dbReference>
<keyword evidence="1 6" id="KW-0245">EGF-like domain</keyword>
<dbReference type="Pfam" id="PF12947">
    <property type="entry name" value="EGF_3"/>
    <property type="match status" value="3"/>
</dbReference>
<dbReference type="PROSITE" id="PS01187">
    <property type="entry name" value="EGF_CA"/>
    <property type="match status" value="5"/>
</dbReference>
<dbReference type="Pfam" id="PF07645">
    <property type="entry name" value="EGF_CA"/>
    <property type="match status" value="5"/>
</dbReference>
<evidence type="ECO:0000256" key="5">
    <source>
        <dbReference type="ARBA" id="ARBA00023157"/>
    </source>
</evidence>
<dbReference type="PROSITE" id="PS51233">
    <property type="entry name" value="VWFD"/>
    <property type="match status" value="1"/>
</dbReference>
<keyword evidence="5" id="KW-1015">Disulfide bond</keyword>
<dbReference type="SUPFAM" id="SSF100895">
    <property type="entry name" value="Kazal-type serine protease inhibitors"/>
    <property type="match status" value="2"/>
</dbReference>
<dbReference type="SMART" id="SM00209">
    <property type="entry name" value="TSP1"/>
    <property type="match status" value="1"/>
</dbReference>
<dbReference type="PROSITE" id="PS50092">
    <property type="entry name" value="TSP1"/>
    <property type="match status" value="1"/>
</dbReference>
<dbReference type="PROSITE" id="PS50026">
    <property type="entry name" value="EGF_3"/>
    <property type="match status" value="8"/>
</dbReference>
<evidence type="ECO:0000256" key="1">
    <source>
        <dbReference type="ARBA" id="ARBA00022536"/>
    </source>
</evidence>
<proteinExistence type="predicted"/>
<dbReference type="SUPFAM" id="SSF54637">
    <property type="entry name" value="Thioesterase/thiol ester dehydrase-isomerase"/>
    <property type="match status" value="1"/>
</dbReference>